<dbReference type="Proteomes" id="UP000314294">
    <property type="component" value="Unassembled WGS sequence"/>
</dbReference>
<comment type="caution">
    <text evidence="4">The sequence shown here is derived from an EMBL/GenBank/DDBJ whole genome shotgun (WGS) entry which is preliminary data.</text>
</comment>
<feature type="region of interest" description="Disordered" evidence="3">
    <location>
        <begin position="461"/>
        <end position="519"/>
    </location>
</feature>
<evidence type="ECO:0000256" key="1">
    <source>
        <dbReference type="ARBA" id="ARBA00006652"/>
    </source>
</evidence>
<sequence length="648" mass="68094">MEAEVLNPRMMADVNGNNKSTNAELEVLKLQELVRKLERQNEQLRTRANAVNNRSGGGPAHLQTPLPGPGDYVPGRNGLSSPPGARGSEEEPFAYFQPSSVPLAGEDSATALDELDVLDLDAALPAGEPHSCEGSTGVGAQSSGPGVPLPGFVMWKTAAECTPRAEPRLSGLIDPRVAKRWRGLSPVRPYSCIEGLFALSCPVTPYTKPAAPPDAAGPLPPCAPSALHPLTDRAPTFLSNSTLHSKTSSPLHSAVPRAAKPSLLVVEMCLSYAGRRQAAISPQSSLDSELNMKLLHVSVGDVNPEATPTTPPPLHCGRACPRVTWFDLGAGLRQDYASTSHTATATTATAATPAAGHRRSSFSLHSLRRSEMDLEEEDEEEEDEGYDQLPPPQARLLGSAQRGGLPHSHTFSSIRDCRRSSIAPPFSLGGLPQYSGPLGPSSETHAAYRNSTDKLRRSMPSLIRSPSMPSVPSTPCLASPVNPPSHGPSSLRSSQSFDSSSGLARLQSSIPSPGQLTQRVQSVGNFPTAASRHPLKATAYVSPTVQQGPASRSLTGSVSLHSIPGSAAPQHHQHQPLKPSGGPAPQPLKAGGNQPAVTRSSLPRPASFVGTGGVPRAGKTSTRSMLTPPRSLAALTALRDGSWRDGCY</sequence>
<dbReference type="Pfam" id="PF15301">
    <property type="entry name" value="SLAIN"/>
    <property type="match status" value="1"/>
</dbReference>
<dbReference type="OrthoDB" id="8819875at2759"/>
<dbReference type="GO" id="GO:0031122">
    <property type="term" value="P:cytoplasmic microtubule organization"/>
    <property type="evidence" value="ECO:0007669"/>
    <property type="project" value="TreeGrafter"/>
</dbReference>
<dbReference type="GO" id="GO:0031116">
    <property type="term" value="P:positive regulation of microtubule polymerization"/>
    <property type="evidence" value="ECO:0007669"/>
    <property type="project" value="TreeGrafter"/>
</dbReference>
<feature type="region of interest" description="Disordered" evidence="3">
    <location>
        <begin position="543"/>
        <end position="628"/>
    </location>
</feature>
<dbReference type="PANTHER" id="PTHR22406">
    <property type="entry name" value="NASCENT POLYPEPTIDE-ASSOCIATED COMPLEX SUBUNIT ALPHA, MUSCLE-SPECIFIC FORM"/>
    <property type="match status" value="1"/>
</dbReference>
<feature type="region of interest" description="Disordered" evidence="3">
    <location>
        <begin position="48"/>
        <end position="91"/>
    </location>
</feature>
<feature type="region of interest" description="Disordered" evidence="3">
    <location>
        <begin position="347"/>
        <end position="413"/>
    </location>
</feature>
<dbReference type="GO" id="GO:0035371">
    <property type="term" value="C:microtubule plus-end"/>
    <property type="evidence" value="ECO:0007669"/>
    <property type="project" value="TreeGrafter"/>
</dbReference>
<comment type="similarity">
    <text evidence="1">Belongs to the SLAIN motif-containing family.</text>
</comment>
<keyword evidence="5" id="KW-1185">Reference proteome</keyword>
<evidence type="ECO:0000313" key="4">
    <source>
        <dbReference type="EMBL" id="TNN41879.1"/>
    </source>
</evidence>
<evidence type="ECO:0000256" key="2">
    <source>
        <dbReference type="ARBA" id="ARBA00023054"/>
    </source>
</evidence>
<dbReference type="EMBL" id="SRLO01001075">
    <property type="protein sequence ID" value="TNN41879.1"/>
    <property type="molecule type" value="Genomic_DNA"/>
</dbReference>
<reference evidence="4 5" key="1">
    <citation type="submission" date="2019-03" db="EMBL/GenBank/DDBJ databases">
        <title>First draft genome of Liparis tanakae, snailfish: a comprehensive survey of snailfish specific genes.</title>
        <authorList>
            <person name="Kim W."/>
            <person name="Song I."/>
            <person name="Jeong J.-H."/>
            <person name="Kim D."/>
            <person name="Kim S."/>
            <person name="Ryu S."/>
            <person name="Song J.Y."/>
            <person name="Lee S.K."/>
        </authorList>
    </citation>
    <scope>NUCLEOTIDE SEQUENCE [LARGE SCALE GENOMIC DNA]</scope>
    <source>
        <tissue evidence="4">Muscle</tissue>
    </source>
</reference>
<feature type="compositionally biased region" description="Low complexity" evidence="3">
    <location>
        <begin position="347"/>
        <end position="365"/>
    </location>
</feature>
<dbReference type="PANTHER" id="PTHR22406:SF2">
    <property type="entry name" value="SLAIN MOTIF-CONTAINING PROTEIN 1"/>
    <property type="match status" value="1"/>
</dbReference>
<gene>
    <name evidence="4" type="primary">slain1_2</name>
    <name evidence="4" type="ORF">EYF80_047946</name>
</gene>
<feature type="compositionally biased region" description="Polar residues" evidence="3">
    <location>
        <begin position="506"/>
        <end position="519"/>
    </location>
</feature>
<feature type="compositionally biased region" description="Polar residues" evidence="3">
    <location>
        <begin position="543"/>
        <end position="560"/>
    </location>
</feature>
<name>A0A4Z2FL44_9TELE</name>
<accession>A0A4Z2FL44</accession>
<protein>
    <submittedName>
        <fullName evidence="4">SLAIN motif-containing protein 1</fullName>
    </submittedName>
</protein>
<feature type="region of interest" description="Disordered" evidence="3">
    <location>
        <begin position="126"/>
        <end position="145"/>
    </location>
</feature>
<proteinExistence type="inferred from homology"/>
<dbReference type="GO" id="GO:0007020">
    <property type="term" value="P:microtubule nucleation"/>
    <property type="evidence" value="ECO:0007669"/>
    <property type="project" value="TreeGrafter"/>
</dbReference>
<feature type="compositionally biased region" description="Acidic residues" evidence="3">
    <location>
        <begin position="373"/>
        <end position="386"/>
    </location>
</feature>
<evidence type="ECO:0000313" key="5">
    <source>
        <dbReference type="Proteomes" id="UP000314294"/>
    </source>
</evidence>
<feature type="compositionally biased region" description="Low complexity" evidence="3">
    <location>
        <begin position="489"/>
        <end position="501"/>
    </location>
</feature>
<dbReference type="AlphaFoldDB" id="A0A4Z2FL44"/>
<evidence type="ECO:0000256" key="3">
    <source>
        <dbReference type="SAM" id="MobiDB-lite"/>
    </source>
</evidence>
<organism evidence="4 5">
    <name type="scientific">Liparis tanakae</name>
    <name type="common">Tanaka's snailfish</name>
    <dbReference type="NCBI Taxonomy" id="230148"/>
    <lineage>
        <taxon>Eukaryota</taxon>
        <taxon>Metazoa</taxon>
        <taxon>Chordata</taxon>
        <taxon>Craniata</taxon>
        <taxon>Vertebrata</taxon>
        <taxon>Euteleostomi</taxon>
        <taxon>Actinopterygii</taxon>
        <taxon>Neopterygii</taxon>
        <taxon>Teleostei</taxon>
        <taxon>Neoteleostei</taxon>
        <taxon>Acanthomorphata</taxon>
        <taxon>Eupercaria</taxon>
        <taxon>Perciformes</taxon>
        <taxon>Cottioidei</taxon>
        <taxon>Cottales</taxon>
        <taxon>Liparidae</taxon>
        <taxon>Liparis</taxon>
    </lineage>
</organism>
<keyword evidence="2" id="KW-0175">Coiled coil</keyword>
<dbReference type="InterPro" id="IPR026179">
    <property type="entry name" value="Slain"/>
</dbReference>